<dbReference type="GeneID" id="77487811"/>
<accession>A0A249SKE0</accession>
<protein>
    <submittedName>
        <fullName evidence="1">Uncharacterized protein</fullName>
    </submittedName>
</protein>
<dbReference type="KEGG" id="eth:CK496_09175"/>
<dbReference type="InterPro" id="IPR046698">
    <property type="entry name" value="PedC-like"/>
</dbReference>
<dbReference type="InterPro" id="IPR036249">
    <property type="entry name" value="Thioredoxin-like_sf"/>
</dbReference>
<dbReference type="Proteomes" id="UP000321361">
    <property type="component" value="Unassembled WGS sequence"/>
</dbReference>
<reference evidence="1 2" key="1">
    <citation type="submission" date="2019-07" db="EMBL/GenBank/DDBJ databases">
        <title>Whole genome shotgun sequence of Enterococcus thailandicus NBRC 101867.</title>
        <authorList>
            <person name="Hosoyama A."/>
            <person name="Uohara A."/>
            <person name="Ohji S."/>
            <person name="Ichikawa N."/>
        </authorList>
    </citation>
    <scope>NUCLEOTIDE SEQUENCE [LARGE SCALE GENOMIC DNA]</scope>
    <source>
        <strain evidence="1 2">NBRC 101867</strain>
    </source>
</reference>
<sequence length="142" mass="16263">MKITKKLKWVIMSCVLVIVASLGMYKVITNPSVNYEMKTFQMKKIDTDSLEDLSKDKGVYTIYIGRKTCPDCVSLINQTTKVLNDEKQSKVYYFDTDQQRNDKNFDEVTDSLNIGFVPVILKIKDGNITQLTAEDINNYGQN</sequence>
<dbReference type="Pfam" id="PF20207">
    <property type="entry name" value="DUF6568"/>
    <property type="match status" value="1"/>
</dbReference>
<dbReference type="EMBL" id="BJUG01000003">
    <property type="protein sequence ID" value="GEK36573.1"/>
    <property type="molecule type" value="Genomic_DNA"/>
</dbReference>
<dbReference type="RefSeq" id="WP_071869445.1">
    <property type="nucleotide sequence ID" value="NZ_BJUG01000003.1"/>
</dbReference>
<dbReference type="SUPFAM" id="SSF52833">
    <property type="entry name" value="Thioredoxin-like"/>
    <property type="match status" value="1"/>
</dbReference>
<dbReference type="OrthoDB" id="2200493at2"/>
<dbReference type="AlphaFoldDB" id="A0A249SKE0"/>
<proteinExistence type="predicted"/>
<gene>
    <name evidence="1" type="ORF">ETH01_08600</name>
</gene>
<evidence type="ECO:0000313" key="1">
    <source>
        <dbReference type="EMBL" id="GEK36573.1"/>
    </source>
</evidence>
<organism evidence="1 2">
    <name type="scientific">Enterococcus thailandicus</name>
    <dbReference type="NCBI Taxonomy" id="417368"/>
    <lineage>
        <taxon>Bacteria</taxon>
        <taxon>Bacillati</taxon>
        <taxon>Bacillota</taxon>
        <taxon>Bacilli</taxon>
        <taxon>Lactobacillales</taxon>
        <taxon>Enterococcaceae</taxon>
        <taxon>Enterococcus</taxon>
    </lineage>
</organism>
<dbReference type="CDD" id="cd02947">
    <property type="entry name" value="TRX_family"/>
    <property type="match status" value="1"/>
</dbReference>
<comment type="caution">
    <text evidence="1">The sequence shown here is derived from an EMBL/GenBank/DDBJ whole genome shotgun (WGS) entry which is preliminary data.</text>
</comment>
<evidence type="ECO:0000313" key="2">
    <source>
        <dbReference type="Proteomes" id="UP000321361"/>
    </source>
</evidence>
<dbReference type="Gene3D" id="3.40.30.10">
    <property type="entry name" value="Glutaredoxin"/>
    <property type="match status" value="1"/>
</dbReference>
<name>A0A249SKE0_ENTTH</name>